<evidence type="ECO:0000313" key="8">
    <source>
        <dbReference type="Proteomes" id="UP001600888"/>
    </source>
</evidence>
<comment type="caution">
    <text evidence="7">The sequence shown here is derived from an EMBL/GenBank/DDBJ whole genome shotgun (WGS) entry which is preliminary data.</text>
</comment>
<feature type="region of interest" description="Disordered" evidence="4">
    <location>
        <begin position="146"/>
        <end position="228"/>
    </location>
</feature>
<accession>A0ABR4EEB2</accession>
<feature type="region of interest" description="Disordered" evidence="4">
    <location>
        <begin position="339"/>
        <end position="429"/>
    </location>
</feature>
<feature type="compositionally biased region" description="Pro residues" evidence="4">
    <location>
        <begin position="362"/>
        <end position="376"/>
    </location>
</feature>
<dbReference type="PROSITE" id="PS50179">
    <property type="entry name" value="VHS"/>
    <property type="match status" value="1"/>
</dbReference>
<dbReference type="CDD" id="cd14232">
    <property type="entry name" value="GAT_LSB5"/>
    <property type="match status" value="1"/>
</dbReference>
<evidence type="ECO:0000256" key="3">
    <source>
        <dbReference type="ARBA" id="ARBA00022927"/>
    </source>
</evidence>
<keyword evidence="3" id="KW-0653">Protein transport</keyword>
<organism evidence="7 8">
    <name type="scientific">Diaporthe vaccinii</name>
    <dbReference type="NCBI Taxonomy" id="105482"/>
    <lineage>
        <taxon>Eukaryota</taxon>
        <taxon>Fungi</taxon>
        <taxon>Dikarya</taxon>
        <taxon>Ascomycota</taxon>
        <taxon>Pezizomycotina</taxon>
        <taxon>Sordariomycetes</taxon>
        <taxon>Sordariomycetidae</taxon>
        <taxon>Diaporthales</taxon>
        <taxon>Diaporthaceae</taxon>
        <taxon>Diaporthe</taxon>
        <taxon>Diaporthe eres species complex</taxon>
    </lineage>
</organism>
<sequence length="429" mass="47893">MFSQKKPFSAVTVTVEQLTSEAYEEDDLSGIPDLVEVVKLQATGPAEAARAIRKKLKYGSVHRQLRALTLLDGLIQNAGPRFQRAFADEPLLERLRVCGTSDLSDPDVKKKCSELFRSWATEYKNTPGLERIAKLYKELPKRKQVVTQERSRVIRETENPFGEDEDEQPASPEPAQPSSSRSPPPNFSTPITGQVNSFSYVSSSKDKKKKDKDKDKKKSKHRKFNLEAEKDSMKTAIAEASIAATNLMNSLQSINREKERISENAGAVQHFEACKQLRRRILRYIHHVESEQWLGSLLHANDELVQALMTFEQLDRSIDADSDSDDELAEQAHMYRMMTEKGKSPTSPGSPTTAMAGLHIDSPPPQPARPAAPPRPSAVSKPSSQPSVPGRAPTEYADASEDEDEDENDPFADRNALATPKVERNEPTW</sequence>
<evidence type="ECO:0000313" key="7">
    <source>
        <dbReference type="EMBL" id="KAL2280793.1"/>
    </source>
</evidence>
<proteinExistence type="predicted"/>
<dbReference type="Gene3D" id="1.20.58.160">
    <property type="match status" value="1"/>
</dbReference>
<dbReference type="CDD" id="cd16980">
    <property type="entry name" value="VHS_Lsb5"/>
    <property type="match status" value="1"/>
</dbReference>
<dbReference type="SUPFAM" id="SSF48464">
    <property type="entry name" value="ENTH/VHS domain"/>
    <property type="match status" value="1"/>
</dbReference>
<dbReference type="SMART" id="SM00288">
    <property type="entry name" value="VHS"/>
    <property type="match status" value="1"/>
</dbReference>
<feature type="domain" description="VHS" evidence="5">
    <location>
        <begin position="18"/>
        <end position="147"/>
    </location>
</feature>
<feature type="compositionally biased region" description="Polar residues" evidence="4">
    <location>
        <begin position="188"/>
        <end position="201"/>
    </location>
</feature>
<evidence type="ECO:0000256" key="2">
    <source>
        <dbReference type="ARBA" id="ARBA00022448"/>
    </source>
</evidence>
<dbReference type="InterPro" id="IPR002014">
    <property type="entry name" value="VHS_dom"/>
</dbReference>
<dbReference type="PROSITE" id="PS50909">
    <property type="entry name" value="GAT"/>
    <property type="match status" value="1"/>
</dbReference>
<dbReference type="InterPro" id="IPR044103">
    <property type="entry name" value="GAT_LSB5"/>
</dbReference>
<dbReference type="InterPro" id="IPR038425">
    <property type="entry name" value="GAT_sf"/>
</dbReference>
<keyword evidence="8" id="KW-1185">Reference proteome</keyword>
<dbReference type="EMBL" id="JBAWTH010000063">
    <property type="protein sequence ID" value="KAL2280793.1"/>
    <property type="molecule type" value="Genomic_DNA"/>
</dbReference>
<feature type="compositionally biased region" description="Acidic residues" evidence="4">
    <location>
        <begin position="398"/>
        <end position="410"/>
    </location>
</feature>
<comment type="subunit">
    <text evidence="1">Component of the ESCRT-0 complex composed of HSE1 and VPS27.</text>
</comment>
<feature type="compositionally biased region" description="Basic and acidic residues" evidence="4">
    <location>
        <begin position="149"/>
        <end position="158"/>
    </location>
</feature>
<dbReference type="Gene3D" id="1.25.40.90">
    <property type="match status" value="1"/>
</dbReference>
<dbReference type="PANTHER" id="PTHR47789">
    <property type="entry name" value="LAS SEVENTEEN-BINDING PROTEIN 5"/>
    <property type="match status" value="1"/>
</dbReference>
<feature type="compositionally biased region" description="Polar residues" evidence="4">
    <location>
        <begin position="344"/>
        <end position="353"/>
    </location>
</feature>
<dbReference type="PANTHER" id="PTHR47789:SF1">
    <property type="entry name" value="LAS SEVENTEEN-BINDING PROTEIN 5"/>
    <property type="match status" value="1"/>
</dbReference>
<feature type="compositionally biased region" description="Basic residues" evidence="4">
    <location>
        <begin position="206"/>
        <end position="223"/>
    </location>
</feature>
<evidence type="ECO:0008006" key="9">
    <source>
        <dbReference type="Google" id="ProtNLM"/>
    </source>
</evidence>
<evidence type="ECO:0000256" key="4">
    <source>
        <dbReference type="SAM" id="MobiDB-lite"/>
    </source>
</evidence>
<dbReference type="SUPFAM" id="SSF89009">
    <property type="entry name" value="GAT-like domain"/>
    <property type="match status" value="1"/>
</dbReference>
<evidence type="ECO:0000256" key="1">
    <source>
        <dbReference type="ARBA" id="ARBA00011446"/>
    </source>
</evidence>
<feature type="domain" description="GAT" evidence="6">
    <location>
        <begin position="228"/>
        <end position="316"/>
    </location>
</feature>
<reference evidence="7 8" key="1">
    <citation type="submission" date="2024-03" db="EMBL/GenBank/DDBJ databases">
        <title>A high-quality draft genome sequence of Diaporthe vaccinii, a causative agent of upright dieback and viscid rot disease in cranberry plants.</title>
        <authorList>
            <person name="Sarrasin M."/>
            <person name="Lang B.F."/>
            <person name="Burger G."/>
        </authorList>
    </citation>
    <scope>NUCLEOTIDE SEQUENCE [LARGE SCALE GENOMIC DNA]</scope>
    <source>
        <strain evidence="7 8">IS7</strain>
    </source>
</reference>
<name>A0ABR4EEB2_9PEZI</name>
<gene>
    <name evidence="7" type="ORF">FJTKL_12299</name>
</gene>
<dbReference type="Pfam" id="PF03127">
    <property type="entry name" value="GAT"/>
    <property type="match status" value="1"/>
</dbReference>
<dbReference type="InterPro" id="IPR008942">
    <property type="entry name" value="ENTH_VHS"/>
</dbReference>
<dbReference type="InterPro" id="IPR045007">
    <property type="entry name" value="LSB5"/>
</dbReference>
<evidence type="ECO:0000259" key="5">
    <source>
        <dbReference type="PROSITE" id="PS50179"/>
    </source>
</evidence>
<evidence type="ECO:0000259" key="6">
    <source>
        <dbReference type="PROSITE" id="PS50909"/>
    </source>
</evidence>
<dbReference type="Pfam" id="PF00790">
    <property type="entry name" value="VHS"/>
    <property type="match status" value="1"/>
</dbReference>
<dbReference type="Proteomes" id="UP001600888">
    <property type="component" value="Unassembled WGS sequence"/>
</dbReference>
<keyword evidence="2" id="KW-0813">Transport</keyword>
<dbReference type="InterPro" id="IPR004152">
    <property type="entry name" value="GAT_dom"/>
</dbReference>
<protein>
    <recommendedName>
        <fullName evidence="9">VHS domain-containing protein</fullName>
    </recommendedName>
</protein>